<dbReference type="FunFam" id="2.60.120.1440:FF:000001">
    <property type="entry name" value="Putative anti-sigma factor"/>
    <property type="match status" value="1"/>
</dbReference>
<keyword evidence="5" id="KW-1185">Reference proteome</keyword>
<dbReference type="EMBL" id="SJSM01000005">
    <property type="protein sequence ID" value="TCC96577.1"/>
    <property type="molecule type" value="Genomic_DNA"/>
</dbReference>
<feature type="domain" description="FecR protein" evidence="2">
    <location>
        <begin position="168"/>
        <end position="262"/>
    </location>
</feature>
<dbReference type="InterPro" id="IPR032508">
    <property type="entry name" value="FecR_C"/>
</dbReference>
<feature type="domain" description="Protein FecR C-terminal" evidence="3">
    <location>
        <begin position="304"/>
        <end position="370"/>
    </location>
</feature>
<evidence type="ECO:0000259" key="3">
    <source>
        <dbReference type="Pfam" id="PF16344"/>
    </source>
</evidence>
<evidence type="ECO:0000313" key="4">
    <source>
        <dbReference type="EMBL" id="TCC96577.1"/>
    </source>
</evidence>
<feature type="transmembrane region" description="Helical" evidence="1">
    <location>
        <begin position="68"/>
        <end position="88"/>
    </location>
</feature>
<dbReference type="RefSeq" id="WP_131608880.1">
    <property type="nucleotide sequence ID" value="NZ_SJSM01000005.1"/>
</dbReference>
<reference evidence="4 5" key="1">
    <citation type="submission" date="2019-02" db="EMBL/GenBank/DDBJ databases">
        <title>Pedobacter sp. RP-3-8 sp. nov., isolated from Arctic soil.</title>
        <authorList>
            <person name="Dahal R.H."/>
        </authorList>
    </citation>
    <scope>NUCLEOTIDE SEQUENCE [LARGE SCALE GENOMIC DNA]</scope>
    <source>
        <strain evidence="4 5">RP-3-8</strain>
    </source>
</reference>
<gene>
    <name evidence="4" type="ORF">EZ444_11420</name>
</gene>
<dbReference type="AlphaFoldDB" id="A0A4R0NAE2"/>
<keyword evidence="1" id="KW-1133">Transmembrane helix</keyword>
<dbReference type="Pfam" id="PF04773">
    <property type="entry name" value="FecR"/>
    <property type="match status" value="1"/>
</dbReference>
<keyword evidence="1" id="KW-0812">Transmembrane</keyword>
<dbReference type="GO" id="GO:0016989">
    <property type="term" value="F:sigma factor antagonist activity"/>
    <property type="evidence" value="ECO:0007669"/>
    <property type="project" value="TreeGrafter"/>
</dbReference>
<dbReference type="Proteomes" id="UP000291117">
    <property type="component" value="Unassembled WGS sequence"/>
</dbReference>
<comment type="caution">
    <text evidence="4">The sequence shown here is derived from an EMBL/GenBank/DDBJ whole genome shotgun (WGS) entry which is preliminary data.</text>
</comment>
<accession>A0A4R0NAE2</accession>
<proteinExistence type="predicted"/>
<dbReference type="InterPro" id="IPR006860">
    <property type="entry name" value="FecR"/>
</dbReference>
<sequence>MTNETEQELLRKYREGKCSEEELAWIETWYANWNEKDRVQLSESDLLTAEKLMRENILSRTGYNTIRLWSRIAAAASIILVACVGLWYSRSVILSPSQNPKIVSYANNDVAPGKNRATIIFADGKTIALNDTKTGVVINDRKLSYNDGSAMEDKLGLESHTGKASMLTISTPRGGTYQVTLRDGTRVWLNAASKLSFSSQFSGKNRKVMLDGEAYFEVAKNKQMPFVVVSDRQEVEVLGTQFNVMAYDSAQIKTTLLEGSVNLKSSTSAVMLVPGEQGVMSNNGSINRKKVDVDKEISWRKGWFSFNESSIENVMDEISRWYDVDVFYEHKMPHKEITGRVPRNAKLSVVLEMLRYSGLDFEINDKTIKVK</sequence>
<dbReference type="Pfam" id="PF16344">
    <property type="entry name" value="FecR_C"/>
    <property type="match status" value="1"/>
</dbReference>
<dbReference type="PANTHER" id="PTHR30273">
    <property type="entry name" value="PERIPLASMIC SIGNAL SENSOR AND SIGMA FACTOR ACTIVATOR FECR-RELATED"/>
    <property type="match status" value="1"/>
</dbReference>
<evidence type="ECO:0000256" key="1">
    <source>
        <dbReference type="SAM" id="Phobius"/>
    </source>
</evidence>
<dbReference type="InterPro" id="IPR012373">
    <property type="entry name" value="Ferrdict_sens_TM"/>
</dbReference>
<name>A0A4R0NAE2_9SPHI</name>
<dbReference type="PANTHER" id="PTHR30273:SF2">
    <property type="entry name" value="PROTEIN FECR"/>
    <property type="match status" value="1"/>
</dbReference>
<organism evidence="4 5">
    <name type="scientific">Pedobacter hiemivivus</name>
    <dbReference type="NCBI Taxonomy" id="2530454"/>
    <lineage>
        <taxon>Bacteria</taxon>
        <taxon>Pseudomonadati</taxon>
        <taxon>Bacteroidota</taxon>
        <taxon>Sphingobacteriia</taxon>
        <taxon>Sphingobacteriales</taxon>
        <taxon>Sphingobacteriaceae</taxon>
        <taxon>Pedobacter</taxon>
    </lineage>
</organism>
<evidence type="ECO:0000313" key="5">
    <source>
        <dbReference type="Proteomes" id="UP000291117"/>
    </source>
</evidence>
<keyword evidence="1" id="KW-0472">Membrane</keyword>
<dbReference type="OrthoDB" id="1099963at2"/>
<protein>
    <submittedName>
        <fullName evidence="4">DUF4974 domain-containing protein</fullName>
    </submittedName>
</protein>
<evidence type="ECO:0000259" key="2">
    <source>
        <dbReference type="Pfam" id="PF04773"/>
    </source>
</evidence>
<dbReference type="Gene3D" id="2.60.120.1440">
    <property type="match status" value="1"/>
</dbReference>
<dbReference type="Gene3D" id="3.55.50.30">
    <property type="match status" value="1"/>
</dbReference>
<dbReference type="PIRSF" id="PIRSF018266">
    <property type="entry name" value="FecR"/>
    <property type="match status" value="1"/>
</dbReference>